<dbReference type="InterPro" id="IPR036397">
    <property type="entry name" value="RNaseH_sf"/>
</dbReference>
<dbReference type="Pfam" id="PF18701">
    <property type="entry name" value="DUF5641"/>
    <property type="match status" value="1"/>
</dbReference>
<proteinExistence type="predicted"/>
<organism evidence="3 4">
    <name type="scientific">Cordylochernes scorpioides</name>
    <dbReference type="NCBI Taxonomy" id="51811"/>
    <lineage>
        <taxon>Eukaryota</taxon>
        <taxon>Metazoa</taxon>
        <taxon>Ecdysozoa</taxon>
        <taxon>Arthropoda</taxon>
        <taxon>Chelicerata</taxon>
        <taxon>Arachnida</taxon>
        <taxon>Pseudoscorpiones</taxon>
        <taxon>Cheliferoidea</taxon>
        <taxon>Chernetidae</taxon>
        <taxon>Cordylochernes</taxon>
    </lineage>
</organism>
<keyword evidence="4" id="KW-1185">Reference proteome</keyword>
<reference evidence="3 4" key="1">
    <citation type="submission" date="2022-01" db="EMBL/GenBank/DDBJ databases">
        <title>A chromosomal length assembly of Cordylochernes scorpioides.</title>
        <authorList>
            <person name="Zeh D."/>
            <person name="Zeh J."/>
        </authorList>
    </citation>
    <scope>NUCLEOTIDE SEQUENCE [LARGE SCALE GENOMIC DNA]</scope>
    <source>
        <strain evidence="3">IN4F17</strain>
        <tissue evidence="3">Whole Body</tissue>
    </source>
</reference>
<evidence type="ECO:0008006" key="5">
    <source>
        <dbReference type="Google" id="ProtNLM"/>
    </source>
</evidence>
<dbReference type="Pfam" id="PF05380">
    <property type="entry name" value="Peptidase_A17"/>
    <property type="match status" value="1"/>
</dbReference>
<name>A0ABY6K5A8_9ARAC</name>
<gene>
    <name evidence="3" type="ORF">LAZ67_2005592</name>
</gene>
<dbReference type="Gene3D" id="3.30.420.10">
    <property type="entry name" value="Ribonuclease H-like superfamily/Ribonuclease H"/>
    <property type="match status" value="1"/>
</dbReference>
<dbReference type="Gene3D" id="1.10.340.70">
    <property type="match status" value="1"/>
</dbReference>
<protein>
    <recommendedName>
        <fullName evidence="5">Integrase zinc-binding domain-containing protein</fullName>
    </recommendedName>
</protein>
<dbReference type="EMBL" id="CP092864">
    <property type="protein sequence ID" value="UYV63775.1"/>
    <property type="molecule type" value="Genomic_DNA"/>
</dbReference>
<dbReference type="InterPro" id="IPR040676">
    <property type="entry name" value="DUF5641"/>
</dbReference>
<evidence type="ECO:0000259" key="2">
    <source>
        <dbReference type="Pfam" id="PF18701"/>
    </source>
</evidence>
<evidence type="ECO:0000259" key="1">
    <source>
        <dbReference type="Pfam" id="PF17921"/>
    </source>
</evidence>
<feature type="domain" description="DUF5641" evidence="2">
    <location>
        <begin position="528"/>
        <end position="585"/>
    </location>
</feature>
<dbReference type="PANTHER" id="PTHR47331">
    <property type="entry name" value="PHD-TYPE DOMAIN-CONTAINING PROTEIN"/>
    <property type="match status" value="1"/>
</dbReference>
<dbReference type="Proteomes" id="UP001235939">
    <property type="component" value="Chromosome 02"/>
</dbReference>
<dbReference type="Pfam" id="PF17921">
    <property type="entry name" value="Integrase_H2C2"/>
    <property type="match status" value="1"/>
</dbReference>
<feature type="domain" description="Integrase zinc-binding" evidence="1">
    <location>
        <begin position="330"/>
        <end position="383"/>
    </location>
</feature>
<dbReference type="InterPro" id="IPR041588">
    <property type="entry name" value="Integrase_H2C2"/>
</dbReference>
<evidence type="ECO:0000313" key="4">
    <source>
        <dbReference type="Proteomes" id="UP001235939"/>
    </source>
</evidence>
<dbReference type="InterPro" id="IPR008042">
    <property type="entry name" value="Retrotrans_Pao"/>
</dbReference>
<sequence>MAAMVKKDLRYIRTTKIPRWLGASRRDKVQIHGFCDASGDAYTAAIYLKILKEDDSRVELVIAKTRLAPIRRMSIPRLELCAAVLLTRLVIQIMSSLELDIESIKCWTDATIVLQWIKTLSRTLPTFVGNRVSEIQASRKIKQWRHVPSKDNPADIASRGTMGSGLRDSQLWWKGPTWLAASPELWPEMPNIQAHCDETEALISSMSDQPSMLIVIGRRCSSLIRYQWVVAWIMRFGKNYRARDGQVRSYLTIYELREAQKKIVLAVQSHYFGEELKSLKDSDIVKSSSPIYALNPFLNIDGVIRVGGRLKWAPTLTSEQKHPALMPSKEKIAQMIIQVVHARTLHGGVHLMLSTLRQKYWMPRVKNQLKKCIRECHTCCRYNRITHNRLMGDFLTKRLTPGKPFTICGVDYAGPEQLTDLAAVLANQGREWKFIPPGAPPFGGLWEAGVKALKYHLRRIIGNQVLTYEEFWTLLVQIESCLNSRPLYLMSGDPNDQEVLAPAHFLMTESSACVPEQSLKEVKNHLLTRWQLAQKVLQHLWRRWSKDYLHNLQQRHKWKISSPNIKINTLVLIKEDRLPPAKWLKG</sequence>
<accession>A0ABY6K5A8</accession>
<evidence type="ECO:0000313" key="3">
    <source>
        <dbReference type="EMBL" id="UYV63775.1"/>
    </source>
</evidence>